<reference evidence="1" key="1">
    <citation type="journal article" date="2014" name="Front. Microbiol.">
        <title>High frequency of phylogenetically diverse reductive dehalogenase-homologous genes in deep subseafloor sedimentary metagenomes.</title>
        <authorList>
            <person name="Kawai M."/>
            <person name="Futagami T."/>
            <person name="Toyoda A."/>
            <person name="Takaki Y."/>
            <person name="Nishi S."/>
            <person name="Hori S."/>
            <person name="Arai W."/>
            <person name="Tsubouchi T."/>
            <person name="Morono Y."/>
            <person name="Uchiyama I."/>
            <person name="Ito T."/>
            <person name="Fujiyama A."/>
            <person name="Inagaki F."/>
            <person name="Takami H."/>
        </authorList>
    </citation>
    <scope>NUCLEOTIDE SEQUENCE</scope>
    <source>
        <strain evidence="1">Expedition CK06-06</strain>
    </source>
</reference>
<sequence length="112" mass="12360">VDDTLPMDAGTDSHNILPILHGYEEPIRDTLIHHSGEGMFSIRRGAWKLIEGLGSGGFTKPARIEPLPDEPTGQLYNIAEDLGEQHNRWSEHPQIVAELSKVLAEIVATLDI</sequence>
<dbReference type="Gene3D" id="3.30.1120.10">
    <property type="match status" value="1"/>
</dbReference>
<name>X0XM24_9ZZZZ</name>
<dbReference type="AlphaFoldDB" id="X0XM24"/>
<comment type="caution">
    <text evidence="1">The sequence shown here is derived from an EMBL/GenBank/DDBJ whole genome shotgun (WGS) entry which is preliminary data.</text>
</comment>
<organism evidence="1">
    <name type="scientific">marine sediment metagenome</name>
    <dbReference type="NCBI Taxonomy" id="412755"/>
    <lineage>
        <taxon>unclassified sequences</taxon>
        <taxon>metagenomes</taxon>
        <taxon>ecological metagenomes</taxon>
    </lineage>
</organism>
<dbReference type="SUPFAM" id="SSF53649">
    <property type="entry name" value="Alkaline phosphatase-like"/>
    <property type="match status" value="1"/>
</dbReference>
<dbReference type="Gene3D" id="3.40.720.10">
    <property type="entry name" value="Alkaline Phosphatase, subunit A"/>
    <property type="match status" value="1"/>
</dbReference>
<accession>X0XM24</accession>
<gene>
    <name evidence="1" type="ORF">S01H1_61721</name>
</gene>
<evidence type="ECO:0000313" key="1">
    <source>
        <dbReference type="EMBL" id="GAG36382.1"/>
    </source>
</evidence>
<protein>
    <submittedName>
        <fullName evidence="1">Uncharacterized protein</fullName>
    </submittedName>
</protein>
<proteinExistence type="predicted"/>
<dbReference type="InterPro" id="IPR017850">
    <property type="entry name" value="Alkaline_phosphatase_core_sf"/>
</dbReference>
<feature type="non-terminal residue" evidence="1">
    <location>
        <position position="1"/>
    </location>
</feature>
<dbReference type="EMBL" id="BARS01040502">
    <property type="protein sequence ID" value="GAG36382.1"/>
    <property type="molecule type" value="Genomic_DNA"/>
</dbReference>